<accession>A0A915XL57</accession>
<keyword evidence="2" id="KW-1185">Reference proteome</keyword>
<protein>
    <recommendedName>
        <fullName evidence="3">Cytoplasmic protein</fullName>
    </recommendedName>
</protein>
<reference evidence="1" key="1">
    <citation type="submission" date="2020-12" db="EMBL/GenBank/DDBJ databases">
        <title>Desulfobium dissulfuricans gen. nov., sp. nov., a novel mesophilic, sulfate-reducing bacterium isolated from a deep-sea hydrothermal vent.</title>
        <authorList>
            <person name="Hashimoto Y."/>
            <person name="Tame A."/>
            <person name="Sawayama S."/>
            <person name="Miyazaki J."/>
            <person name="Takai K."/>
            <person name="Nakagawa S."/>
        </authorList>
    </citation>
    <scope>NUCLEOTIDE SEQUENCE</scope>
    <source>
        <strain evidence="1">GF1</strain>
    </source>
</reference>
<dbReference type="Proteomes" id="UP001063350">
    <property type="component" value="Chromosome"/>
</dbReference>
<organism evidence="1 2">
    <name type="scientific">Desulfolithobacter dissulfuricans</name>
    <dbReference type="NCBI Taxonomy" id="2795293"/>
    <lineage>
        <taxon>Bacteria</taxon>
        <taxon>Pseudomonadati</taxon>
        <taxon>Thermodesulfobacteriota</taxon>
        <taxon>Desulfobulbia</taxon>
        <taxon>Desulfobulbales</taxon>
        <taxon>Desulfobulbaceae</taxon>
        <taxon>Desulfolithobacter</taxon>
    </lineage>
</organism>
<gene>
    <name evidence="1" type="ORF">GF1_25590</name>
</gene>
<dbReference type="AlphaFoldDB" id="A0A915XL57"/>
<sequence length="77" mass="9115">MEPHDICFGLNRQTDEESLAAFLRLFSQPRLLETLIPRLSEEEIHRLVETLTGLMRTHLKEAEYHELFLGDSEHHHH</sequence>
<dbReference type="KEGG" id="ddu:GF1_25590"/>
<dbReference type="RefSeq" id="WP_267926917.1">
    <property type="nucleotide sequence ID" value="NZ_AP024233.1"/>
</dbReference>
<dbReference type="EMBL" id="AP024233">
    <property type="protein sequence ID" value="BCO10183.1"/>
    <property type="molecule type" value="Genomic_DNA"/>
</dbReference>
<evidence type="ECO:0000313" key="2">
    <source>
        <dbReference type="Proteomes" id="UP001063350"/>
    </source>
</evidence>
<evidence type="ECO:0000313" key="1">
    <source>
        <dbReference type="EMBL" id="BCO10183.1"/>
    </source>
</evidence>
<evidence type="ECO:0008006" key="3">
    <source>
        <dbReference type="Google" id="ProtNLM"/>
    </source>
</evidence>
<proteinExistence type="predicted"/>
<name>A0A915XL57_9BACT</name>